<dbReference type="RefSeq" id="WP_095847351.1">
    <property type="nucleotide sequence ID" value="NZ_CP014136.1"/>
</dbReference>
<gene>
    <name evidence="2" type="ORF">AWC35_16240</name>
</gene>
<feature type="transmembrane region" description="Helical" evidence="1">
    <location>
        <begin position="12"/>
        <end position="31"/>
    </location>
</feature>
<dbReference type="OrthoDB" id="7060796at2"/>
<sequence>MAQWRCDVRISWRTQLLSLLLHGVLILLILVSPWPDGYGPVWLVLLTLVVFECIRSQRRIAQCRGELRLQADRHVSWHGKEWLLVKKPWLQPYGVMLSLRQIQGKKRRRLWLASDSMDKAEWRQLRQRLNFPPAADGEDQWRS</sequence>
<organism evidence="2 3">
    <name type="scientific">Gibbsiella quercinecans</name>
    <dbReference type="NCBI Taxonomy" id="929813"/>
    <lineage>
        <taxon>Bacteria</taxon>
        <taxon>Pseudomonadati</taxon>
        <taxon>Pseudomonadota</taxon>
        <taxon>Gammaproteobacteria</taxon>
        <taxon>Enterobacterales</taxon>
        <taxon>Yersiniaceae</taxon>
        <taxon>Gibbsiella</taxon>
    </lineage>
</organism>
<evidence type="ECO:0000256" key="1">
    <source>
        <dbReference type="SAM" id="Phobius"/>
    </source>
</evidence>
<name>A0A250B3W6_9GAMM</name>
<dbReference type="Pfam" id="PF07254">
    <property type="entry name" value="Cpta_toxin"/>
    <property type="match status" value="1"/>
</dbReference>
<proteinExistence type="predicted"/>
<dbReference type="Proteomes" id="UP000217182">
    <property type="component" value="Chromosome"/>
</dbReference>
<dbReference type="EMBL" id="CP014136">
    <property type="protein sequence ID" value="ATA20766.1"/>
    <property type="molecule type" value="Genomic_DNA"/>
</dbReference>
<keyword evidence="1" id="KW-0472">Membrane</keyword>
<dbReference type="PIRSF" id="PIRSF020653">
    <property type="entry name" value="UCP020653"/>
    <property type="match status" value="1"/>
</dbReference>
<dbReference type="InterPro" id="IPR009883">
    <property type="entry name" value="YgfX"/>
</dbReference>
<dbReference type="AlphaFoldDB" id="A0A250B3W6"/>
<feature type="transmembrane region" description="Helical" evidence="1">
    <location>
        <begin position="37"/>
        <end position="54"/>
    </location>
</feature>
<keyword evidence="1" id="KW-0812">Transmembrane</keyword>
<evidence type="ECO:0008006" key="4">
    <source>
        <dbReference type="Google" id="ProtNLM"/>
    </source>
</evidence>
<protein>
    <recommendedName>
        <fullName evidence="4">Toxin CptA</fullName>
    </recommendedName>
</protein>
<evidence type="ECO:0000313" key="3">
    <source>
        <dbReference type="Proteomes" id="UP000217182"/>
    </source>
</evidence>
<accession>A0A250B3W6</accession>
<evidence type="ECO:0000313" key="2">
    <source>
        <dbReference type="EMBL" id="ATA20766.1"/>
    </source>
</evidence>
<keyword evidence="3" id="KW-1185">Reference proteome</keyword>
<dbReference type="KEGG" id="gqu:AWC35_16240"/>
<reference evidence="2 3" key="1">
    <citation type="submission" date="2016-01" db="EMBL/GenBank/DDBJ databases">
        <authorList>
            <person name="Oliw E.H."/>
        </authorList>
    </citation>
    <scope>NUCLEOTIDE SEQUENCE [LARGE SCALE GENOMIC DNA]</scope>
    <source>
        <strain evidence="2 3">FRB97</strain>
    </source>
</reference>
<keyword evidence="1" id="KW-1133">Transmembrane helix</keyword>